<accession>A0A7X6HY74</accession>
<protein>
    <submittedName>
        <fullName evidence="5">Helix-turn-helix transcriptional regulator</fullName>
    </submittedName>
</protein>
<keyword evidence="6" id="KW-1185">Reference proteome</keyword>
<dbReference type="InterPro" id="IPR050204">
    <property type="entry name" value="AraC_XylS_family_regulators"/>
</dbReference>
<reference evidence="5 6" key="1">
    <citation type="submission" date="2020-03" db="EMBL/GenBank/DDBJ databases">
        <title>Draft genome of Streptomyces sp. ventii, isolated from the Axial Seamount in the Pacific Ocean, and resequencing of the two type strains Streptomyces lonarensis strain NCL 716 and Streptomyces bohaiensis strain 11A07.</title>
        <authorList>
            <person name="Loughran R.M."/>
            <person name="Pfannmuller K.M."/>
            <person name="Wasson B.J."/>
            <person name="Deadmond M.C."/>
            <person name="Paddock B.E."/>
            <person name="Koyack M.J."/>
            <person name="Gallegos D.A."/>
            <person name="Mitchell E.A."/>
            <person name="Ushijima B."/>
            <person name="Saw J.H."/>
            <person name="Mcphail K.L."/>
            <person name="Videau P."/>
        </authorList>
    </citation>
    <scope>NUCLEOTIDE SEQUENCE [LARGE SCALE GENOMIC DNA]</scope>
    <source>
        <strain evidence="5 6">NCL716</strain>
    </source>
</reference>
<dbReference type="GO" id="GO:0003700">
    <property type="term" value="F:DNA-binding transcription factor activity"/>
    <property type="evidence" value="ECO:0007669"/>
    <property type="project" value="InterPro"/>
</dbReference>
<proteinExistence type="predicted"/>
<gene>
    <name evidence="5" type="ORF">HCN56_06815</name>
</gene>
<keyword evidence="3" id="KW-0804">Transcription</keyword>
<dbReference type="PANTHER" id="PTHR46796">
    <property type="entry name" value="HTH-TYPE TRANSCRIPTIONAL ACTIVATOR RHAS-RELATED"/>
    <property type="match status" value="1"/>
</dbReference>
<feature type="domain" description="HTH araC/xylS-type" evidence="4">
    <location>
        <begin position="140"/>
        <end position="235"/>
    </location>
</feature>
<evidence type="ECO:0000256" key="2">
    <source>
        <dbReference type="ARBA" id="ARBA00023125"/>
    </source>
</evidence>
<evidence type="ECO:0000313" key="5">
    <source>
        <dbReference type="EMBL" id="NJQ05293.1"/>
    </source>
</evidence>
<evidence type="ECO:0000256" key="1">
    <source>
        <dbReference type="ARBA" id="ARBA00023015"/>
    </source>
</evidence>
<organism evidence="5 6">
    <name type="scientific">Streptomyces lonarensis</name>
    <dbReference type="NCBI Taxonomy" id="700599"/>
    <lineage>
        <taxon>Bacteria</taxon>
        <taxon>Bacillati</taxon>
        <taxon>Actinomycetota</taxon>
        <taxon>Actinomycetes</taxon>
        <taxon>Kitasatosporales</taxon>
        <taxon>Streptomycetaceae</taxon>
        <taxon>Streptomyces</taxon>
    </lineage>
</organism>
<sequence length="235" mass="24442">MYRERETPLLPGAVLWDRGPAAAAAEQRVLPDGCTDLIWCDGLLVAGPDSRAHLSTTPPGTAFDAIRLPPGTGAAVLGVPAAELRDQRVPLAALWGDAAARALSERVAGAQDRGAVLADVARQRLAAASGAAPGAGPEAEPLRRVVLAHARNGKAVAETARAAGIGERQLHRRCLALFGYGAKQLAGILRLHRALDLVAAGVPAAEAAVRSGYADQPHFAREVRRLAGVPLSRLR</sequence>
<name>A0A7X6HY74_9ACTN</name>
<keyword evidence="2" id="KW-0238">DNA-binding</keyword>
<dbReference type="AlphaFoldDB" id="A0A7X6HY74"/>
<evidence type="ECO:0000259" key="4">
    <source>
        <dbReference type="PROSITE" id="PS01124"/>
    </source>
</evidence>
<dbReference type="Pfam" id="PF20240">
    <property type="entry name" value="DUF6597"/>
    <property type="match status" value="1"/>
</dbReference>
<dbReference type="Gene3D" id="1.10.10.60">
    <property type="entry name" value="Homeodomain-like"/>
    <property type="match status" value="1"/>
</dbReference>
<dbReference type="RefSeq" id="WP_167968578.1">
    <property type="nucleotide sequence ID" value="NZ_BHZG01000297.1"/>
</dbReference>
<evidence type="ECO:0000256" key="3">
    <source>
        <dbReference type="ARBA" id="ARBA00023163"/>
    </source>
</evidence>
<dbReference type="Pfam" id="PF12833">
    <property type="entry name" value="HTH_18"/>
    <property type="match status" value="1"/>
</dbReference>
<dbReference type="SMART" id="SM00342">
    <property type="entry name" value="HTH_ARAC"/>
    <property type="match status" value="1"/>
</dbReference>
<dbReference type="PANTHER" id="PTHR46796:SF15">
    <property type="entry name" value="BLL1074 PROTEIN"/>
    <property type="match status" value="1"/>
</dbReference>
<dbReference type="PROSITE" id="PS01124">
    <property type="entry name" value="HTH_ARAC_FAMILY_2"/>
    <property type="match status" value="1"/>
</dbReference>
<comment type="caution">
    <text evidence="5">The sequence shown here is derived from an EMBL/GenBank/DDBJ whole genome shotgun (WGS) entry which is preliminary data.</text>
</comment>
<dbReference type="Proteomes" id="UP000578686">
    <property type="component" value="Unassembled WGS sequence"/>
</dbReference>
<dbReference type="EMBL" id="JAAVJD010000031">
    <property type="protein sequence ID" value="NJQ05293.1"/>
    <property type="molecule type" value="Genomic_DNA"/>
</dbReference>
<keyword evidence="1" id="KW-0805">Transcription regulation</keyword>
<dbReference type="InterPro" id="IPR046532">
    <property type="entry name" value="DUF6597"/>
</dbReference>
<dbReference type="GO" id="GO:0043565">
    <property type="term" value="F:sequence-specific DNA binding"/>
    <property type="evidence" value="ECO:0007669"/>
    <property type="project" value="InterPro"/>
</dbReference>
<dbReference type="InterPro" id="IPR018060">
    <property type="entry name" value="HTH_AraC"/>
</dbReference>
<evidence type="ECO:0000313" key="6">
    <source>
        <dbReference type="Proteomes" id="UP000578686"/>
    </source>
</evidence>